<keyword evidence="2" id="KW-1185">Reference proteome</keyword>
<evidence type="ECO:0000313" key="2">
    <source>
        <dbReference type="Proteomes" id="UP000077315"/>
    </source>
</evidence>
<protein>
    <submittedName>
        <fullName evidence="1">Uncharacterized protein</fullName>
    </submittedName>
</protein>
<name>A0A162NKN1_PHYB8</name>
<dbReference type="RefSeq" id="XP_018293138.1">
    <property type="nucleotide sequence ID" value="XM_018441859.1"/>
</dbReference>
<proteinExistence type="predicted"/>
<dbReference type="VEuPathDB" id="FungiDB:PHYBLDRAFT_67861"/>
<dbReference type="InParanoid" id="A0A162NKN1"/>
<organism evidence="1 2">
    <name type="scientific">Phycomyces blakesleeanus (strain ATCC 8743b / DSM 1359 / FGSC 10004 / NBRC 33097 / NRRL 1555)</name>
    <dbReference type="NCBI Taxonomy" id="763407"/>
    <lineage>
        <taxon>Eukaryota</taxon>
        <taxon>Fungi</taxon>
        <taxon>Fungi incertae sedis</taxon>
        <taxon>Mucoromycota</taxon>
        <taxon>Mucoromycotina</taxon>
        <taxon>Mucoromycetes</taxon>
        <taxon>Mucorales</taxon>
        <taxon>Phycomycetaceae</taxon>
        <taxon>Phycomyces</taxon>
    </lineage>
</organism>
<evidence type="ECO:0000313" key="1">
    <source>
        <dbReference type="EMBL" id="OAD75098.1"/>
    </source>
</evidence>
<dbReference type="Proteomes" id="UP000077315">
    <property type="component" value="Unassembled WGS sequence"/>
</dbReference>
<gene>
    <name evidence="1" type="ORF">PHYBLDRAFT_67861</name>
</gene>
<sequence>MYTLKSSNHKRCLFLRQFSAFKISVFQYASIFLQKRPHQLNFGSRIQAIHEKKAFDIAVAQTGSSIKEALDSLRVDIEVYTERICVSEDVGRLLVLVYVHSRLQFLSGDLRKFMAIKAMITSHSKSFELFLTLFSLSTPNINDQYTNWSLSNLRAVMTFLENTPEQPLPKLLDFFLVVEL</sequence>
<reference evidence="2" key="1">
    <citation type="submission" date="2015-06" db="EMBL/GenBank/DDBJ databases">
        <title>Expansion of signal transduction pathways in fungi by whole-genome duplication.</title>
        <authorList>
            <consortium name="DOE Joint Genome Institute"/>
            <person name="Corrochano L.M."/>
            <person name="Kuo A."/>
            <person name="Marcet-Houben M."/>
            <person name="Polaino S."/>
            <person name="Salamov A."/>
            <person name="Villalobos J.M."/>
            <person name="Alvarez M.I."/>
            <person name="Avalos J."/>
            <person name="Benito E.P."/>
            <person name="Benoit I."/>
            <person name="Burger G."/>
            <person name="Camino L.P."/>
            <person name="Canovas D."/>
            <person name="Cerda-Olmedo E."/>
            <person name="Cheng J.-F."/>
            <person name="Dominguez A."/>
            <person name="Elias M."/>
            <person name="Eslava A.P."/>
            <person name="Glaser F."/>
            <person name="Grimwood J."/>
            <person name="Gutierrez G."/>
            <person name="Heitman J."/>
            <person name="Henrissat B."/>
            <person name="Iturriaga E.A."/>
            <person name="Lang B.F."/>
            <person name="Lavin J.L."/>
            <person name="Lee S."/>
            <person name="Li W."/>
            <person name="Lindquist E."/>
            <person name="Lopez-Garcia S."/>
            <person name="Luque E.M."/>
            <person name="Marcos A.T."/>
            <person name="Martin J."/>
            <person name="McCluskey K."/>
            <person name="Medina H.R."/>
            <person name="Miralles-Duran A."/>
            <person name="Miyazaki A."/>
            <person name="Munoz-Torres E."/>
            <person name="Oguiza J.A."/>
            <person name="Ohm R."/>
            <person name="Olmedo M."/>
            <person name="Orejas M."/>
            <person name="Ortiz-Castellanos L."/>
            <person name="Pisabarro A.G."/>
            <person name="Rodriguez-Romero J."/>
            <person name="Ruiz-Herrera J."/>
            <person name="Ruiz-Vazquez R."/>
            <person name="Sanz C."/>
            <person name="Schackwitz W."/>
            <person name="Schmutz J."/>
            <person name="Shahriari M."/>
            <person name="Shelest E."/>
            <person name="Silva-Franco F."/>
            <person name="Soanes D."/>
            <person name="Syed K."/>
            <person name="Tagua V.G."/>
            <person name="Talbot N.J."/>
            <person name="Thon M."/>
            <person name="De vries R.P."/>
            <person name="Wiebenga A."/>
            <person name="Yadav J.S."/>
            <person name="Braun E.L."/>
            <person name="Baker S."/>
            <person name="Garre V."/>
            <person name="Horwitz B."/>
            <person name="Torres-Martinez S."/>
            <person name="Idnurm A."/>
            <person name="Herrera-Estrella A."/>
            <person name="Gabaldon T."/>
            <person name="Grigoriev I.V."/>
        </authorList>
    </citation>
    <scope>NUCLEOTIDE SEQUENCE [LARGE SCALE GENOMIC DNA]</scope>
    <source>
        <strain evidence="2">NRRL 1555(-)</strain>
    </source>
</reference>
<dbReference type="GeneID" id="29002765"/>
<dbReference type="AlphaFoldDB" id="A0A162NKN1"/>
<accession>A0A162NKN1</accession>
<dbReference type="EMBL" id="KV440978">
    <property type="protein sequence ID" value="OAD75098.1"/>
    <property type="molecule type" value="Genomic_DNA"/>
</dbReference>